<evidence type="ECO:0008006" key="4">
    <source>
        <dbReference type="Google" id="ProtNLM"/>
    </source>
</evidence>
<organism evidence="2 3">
    <name type="scientific">Enemella evansiae</name>
    <dbReference type="NCBI Taxonomy" id="2016499"/>
    <lineage>
        <taxon>Bacteria</taxon>
        <taxon>Bacillati</taxon>
        <taxon>Actinomycetota</taxon>
        <taxon>Actinomycetes</taxon>
        <taxon>Propionibacteriales</taxon>
        <taxon>Propionibacteriaceae</taxon>
        <taxon>Enemella</taxon>
    </lineage>
</organism>
<evidence type="ECO:0000256" key="1">
    <source>
        <dbReference type="SAM" id="MobiDB-lite"/>
    </source>
</evidence>
<reference evidence="2 3" key="1">
    <citation type="submission" date="2017-07" db="EMBL/GenBank/DDBJ databases">
        <title>Draft whole genome sequences of clinical Proprionibacteriaceae strains.</title>
        <authorList>
            <person name="Bernier A.-M."/>
            <person name="Bernard K."/>
            <person name="Domingo M.-C."/>
        </authorList>
    </citation>
    <scope>NUCLEOTIDE SEQUENCE [LARGE SCALE GENOMIC DNA]</scope>
    <source>
        <strain evidence="2 3">NML 030167</strain>
    </source>
</reference>
<protein>
    <recommendedName>
        <fullName evidence="4">Adhesin domain-containing protein</fullName>
    </recommendedName>
</protein>
<dbReference type="RefSeq" id="WP_094405691.1">
    <property type="nucleotide sequence ID" value="NZ_NMVO01000013.1"/>
</dbReference>
<dbReference type="AlphaFoldDB" id="A0A255GKS4"/>
<sequence>MSTPDLTPILEDLAAGRIDSAEASRRIEALTGAPAGASAGSSAGSTTGSTGTSAGAGADSSAAGERPRPRWQQYARDTFSRVVGDQPDTEADPRTAPPTAETPRTEGAEPPAGDDEVPTADRRTANTKGVDRVSIRAVGRRVRVVGEPRVATASVDGAHVLRRNGSVLEISSDGEIGASIDGFTLLRPPRSLDDVRNLGLGKELFIRVNPNLIVDVELTAGSLTCEDVRYLGKVRVTAGGAKLTGLSEAHDVLVQAGQATVKGRIATGRSRIRCESGSLNVQLDDDSNVTVRAESQLGKVVWAGGHTGAGDEVVMGNGAARLDVGVVMGHAVVRVGTENGGDR</sequence>
<keyword evidence="3" id="KW-1185">Reference proteome</keyword>
<comment type="caution">
    <text evidence="2">The sequence shown here is derived from an EMBL/GenBank/DDBJ whole genome shotgun (WGS) entry which is preliminary data.</text>
</comment>
<feature type="compositionally biased region" description="Basic and acidic residues" evidence="1">
    <location>
        <begin position="119"/>
        <end position="130"/>
    </location>
</feature>
<name>A0A255GKS4_9ACTN</name>
<feature type="compositionally biased region" description="Low complexity" evidence="1">
    <location>
        <begin position="32"/>
        <end position="64"/>
    </location>
</feature>
<gene>
    <name evidence="2" type="ORF">CGZ94_11520</name>
</gene>
<evidence type="ECO:0000313" key="3">
    <source>
        <dbReference type="Proteomes" id="UP000215896"/>
    </source>
</evidence>
<accession>A0A255GKS4</accession>
<evidence type="ECO:0000313" key="2">
    <source>
        <dbReference type="EMBL" id="OYO13584.1"/>
    </source>
</evidence>
<dbReference type="OrthoDB" id="5175422at2"/>
<accession>A0A4R6LPD7</accession>
<feature type="region of interest" description="Disordered" evidence="1">
    <location>
        <begin position="32"/>
        <end position="130"/>
    </location>
</feature>
<dbReference type="Proteomes" id="UP000215896">
    <property type="component" value="Unassembled WGS sequence"/>
</dbReference>
<proteinExistence type="predicted"/>
<dbReference type="EMBL" id="NMVO01000013">
    <property type="protein sequence ID" value="OYO13584.1"/>
    <property type="molecule type" value="Genomic_DNA"/>
</dbReference>